<dbReference type="RefSeq" id="WP_169210827.1">
    <property type="nucleotide sequence ID" value="NZ_JAATNW010000005.1"/>
</dbReference>
<feature type="transmembrane region" description="Helical" evidence="2">
    <location>
        <begin position="21"/>
        <end position="49"/>
    </location>
</feature>
<dbReference type="PANTHER" id="PTHR30386:SF28">
    <property type="entry name" value="EXPORTED PROTEIN"/>
    <property type="match status" value="1"/>
</dbReference>
<keyword evidence="2" id="KW-0812">Transmembrane</keyword>
<dbReference type="Gene3D" id="2.40.30.170">
    <property type="match status" value="1"/>
</dbReference>
<dbReference type="Gene3D" id="2.40.50.100">
    <property type="match status" value="1"/>
</dbReference>
<evidence type="ECO:0000259" key="3">
    <source>
        <dbReference type="Pfam" id="PF25917"/>
    </source>
</evidence>
<comment type="similarity">
    <text evidence="1">Belongs to the membrane fusion protein (MFP) (TC 8.A.1) family.</text>
</comment>
<dbReference type="EMBL" id="JAATNW010000005">
    <property type="protein sequence ID" value="NMH60259.1"/>
    <property type="molecule type" value="Genomic_DNA"/>
</dbReference>
<proteinExistence type="inferred from homology"/>
<dbReference type="Proteomes" id="UP000709336">
    <property type="component" value="Unassembled WGS sequence"/>
</dbReference>
<keyword evidence="5" id="KW-1185">Reference proteome</keyword>
<evidence type="ECO:0000256" key="2">
    <source>
        <dbReference type="SAM" id="Phobius"/>
    </source>
</evidence>
<dbReference type="PANTHER" id="PTHR30386">
    <property type="entry name" value="MEMBRANE FUSION SUBUNIT OF EMRAB-TOLC MULTIDRUG EFFLUX PUMP"/>
    <property type="match status" value="1"/>
</dbReference>
<sequence>MRKGLFREQAMASQRHKLDGKVILLPQISTLLVTLLVLIWVATAAYFLINHNYAQYAQVSGWLEPAEGAIRVYSNRSGGRITTINVKEGQHVEAGQTLIIIDNRSATVGGSLEQTLIDEYTTQQTTLHEQLTALQSQFTAEQRALHRSLQNTEQQLANINAMRLLIDERLHLARTHFDSATALAEKRLLSRQELRQVKASYLSVQQDASRLDAEKLQLANTHEDQKLSSHQLSVRFEQSSNDIKVALSELKQRVVTTQSQKTEVIKAPKAGRVANLLAFEGGVSQPQKPLLTILPTDASFIAKLIVPVRSAGFVKAGQAIDLRYDAFPFQKFGMYSGRVVDIAPAVSLPGELQTVPVPFNEPAYLVNAAVESNVVQAYGVEVPLKVGMTFSAQVEVSERSLIEWLLEPLFSLAGRV</sequence>
<protein>
    <submittedName>
        <fullName evidence="4">HlyD family efflux transporter periplasmic adaptor subunit</fullName>
    </submittedName>
</protein>
<accession>A0ABX1R1D1</accession>
<name>A0ABX1R1D1_9ALTE</name>
<keyword evidence="2" id="KW-0472">Membrane</keyword>
<feature type="domain" description="Multidrug resistance protein MdtA-like barrel-sandwich hybrid" evidence="3">
    <location>
        <begin position="77"/>
        <end position="281"/>
    </location>
</feature>
<dbReference type="InterPro" id="IPR050739">
    <property type="entry name" value="MFP"/>
</dbReference>
<organism evidence="4 5">
    <name type="scientific">Alteromonas ponticola</name>
    <dbReference type="NCBI Taxonomy" id="2720613"/>
    <lineage>
        <taxon>Bacteria</taxon>
        <taxon>Pseudomonadati</taxon>
        <taxon>Pseudomonadota</taxon>
        <taxon>Gammaproteobacteria</taxon>
        <taxon>Alteromonadales</taxon>
        <taxon>Alteromonadaceae</taxon>
        <taxon>Alteromonas/Salinimonas group</taxon>
        <taxon>Alteromonas</taxon>
    </lineage>
</organism>
<evidence type="ECO:0000313" key="4">
    <source>
        <dbReference type="EMBL" id="NMH60259.1"/>
    </source>
</evidence>
<keyword evidence="2" id="KW-1133">Transmembrane helix</keyword>
<gene>
    <name evidence="4" type="ORF">HCJ96_09540</name>
</gene>
<dbReference type="InterPro" id="IPR058625">
    <property type="entry name" value="MdtA-like_BSH"/>
</dbReference>
<dbReference type="PRINTS" id="PR01490">
    <property type="entry name" value="RTXTOXIND"/>
</dbReference>
<dbReference type="Pfam" id="PF25917">
    <property type="entry name" value="BSH_RND"/>
    <property type="match status" value="1"/>
</dbReference>
<evidence type="ECO:0000313" key="5">
    <source>
        <dbReference type="Proteomes" id="UP000709336"/>
    </source>
</evidence>
<comment type="caution">
    <text evidence="4">The sequence shown here is derived from an EMBL/GenBank/DDBJ whole genome shotgun (WGS) entry which is preliminary data.</text>
</comment>
<reference evidence="4 5" key="1">
    <citation type="submission" date="2020-03" db="EMBL/GenBank/DDBJ databases">
        <title>Alteromonas ponticola sp. nov., isolated from seawater.</title>
        <authorList>
            <person name="Yoon J.-H."/>
            <person name="Kim Y.-O."/>
        </authorList>
    </citation>
    <scope>NUCLEOTIDE SEQUENCE [LARGE SCALE GENOMIC DNA]</scope>
    <source>
        <strain evidence="4 5">MYP5</strain>
    </source>
</reference>
<evidence type="ECO:0000256" key="1">
    <source>
        <dbReference type="ARBA" id="ARBA00009477"/>
    </source>
</evidence>